<protein>
    <submittedName>
        <fullName evidence="1">Uncharacterized protein</fullName>
    </submittedName>
</protein>
<accession>A0A3A8H1K0</accession>
<name>A0A3A8H1K0_9BACT</name>
<keyword evidence="2" id="KW-1185">Reference proteome</keyword>
<gene>
    <name evidence="1" type="ORF">HMI49_37105</name>
</gene>
<dbReference type="OrthoDB" id="5520371at2"/>
<reference evidence="1 2" key="1">
    <citation type="submission" date="2020-05" db="EMBL/GenBank/DDBJ databases">
        <authorList>
            <person name="Whitworth D."/>
        </authorList>
    </citation>
    <scope>NUCLEOTIDE SEQUENCE [LARGE SCALE GENOMIC DNA]</scope>
    <source>
        <strain evidence="1 2">AB043B</strain>
    </source>
</reference>
<sequence>MPRTLRFTWDQQGRAVVSGLPPDDVLADYLAQELRPDLNRAQGMLRVLAALRQGRRDRWDVTGETWSLELNRARASIHSEVAIPGRSQDLPLEEFEDAIRSWAEFMELSRAL</sequence>
<comment type="caution">
    <text evidence="1">The sequence shown here is derived from an EMBL/GenBank/DDBJ whole genome shotgun (WGS) entry which is preliminary data.</text>
</comment>
<dbReference type="Proteomes" id="UP000563426">
    <property type="component" value="Unassembled WGS sequence"/>
</dbReference>
<proteinExistence type="predicted"/>
<dbReference type="EMBL" id="JABFJV010000371">
    <property type="protein sequence ID" value="NOK38822.1"/>
    <property type="molecule type" value="Genomic_DNA"/>
</dbReference>
<evidence type="ECO:0000313" key="2">
    <source>
        <dbReference type="Proteomes" id="UP000563426"/>
    </source>
</evidence>
<organism evidence="1 2">
    <name type="scientific">Corallococcus exercitus</name>
    <dbReference type="NCBI Taxonomy" id="2316736"/>
    <lineage>
        <taxon>Bacteria</taxon>
        <taxon>Pseudomonadati</taxon>
        <taxon>Myxococcota</taxon>
        <taxon>Myxococcia</taxon>
        <taxon>Myxococcales</taxon>
        <taxon>Cystobacterineae</taxon>
        <taxon>Myxococcaceae</taxon>
        <taxon>Corallococcus</taxon>
    </lineage>
</organism>
<dbReference type="AlphaFoldDB" id="A0A3A8H1K0"/>
<evidence type="ECO:0000313" key="1">
    <source>
        <dbReference type="EMBL" id="NOK38822.1"/>
    </source>
</evidence>